<organism evidence="15 16">
    <name type="scientific">Nitratireductor aquibiodomus</name>
    <dbReference type="NCBI Taxonomy" id="204799"/>
    <lineage>
        <taxon>Bacteria</taxon>
        <taxon>Pseudomonadati</taxon>
        <taxon>Pseudomonadota</taxon>
        <taxon>Alphaproteobacteria</taxon>
        <taxon>Hyphomicrobiales</taxon>
        <taxon>Phyllobacteriaceae</taxon>
        <taxon>Nitratireductor</taxon>
    </lineage>
</organism>
<evidence type="ECO:0000259" key="14">
    <source>
        <dbReference type="Pfam" id="PF17042"/>
    </source>
</evidence>
<dbReference type="InterPro" id="IPR037051">
    <property type="entry name" value="4-carb_acid_sugar_kinase_N_sf"/>
</dbReference>
<feature type="domain" description="Four-carbon acid sugar kinase N-terminal" evidence="13">
    <location>
        <begin position="3"/>
        <end position="226"/>
    </location>
</feature>
<evidence type="ECO:0000256" key="11">
    <source>
        <dbReference type="ARBA" id="ARBA00039461"/>
    </source>
</evidence>
<evidence type="ECO:0000256" key="4">
    <source>
        <dbReference type="ARBA" id="ARBA00022777"/>
    </source>
</evidence>
<feature type="domain" description="Four-carbon acid sugar kinase nucleotide binding" evidence="14">
    <location>
        <begin position="253"/>
        <end position="408"/>
    </location>
</feature>
<dbReference type="InterPro" id="IPR050007">
    <property type="entry name" value="OtnK"/>
</dbReference>
<sequence length="420" mass="43728">MLLGCIGDDFTGSSDLANMLARSGMKTIQYCGVPNGPADPSVEAGVVALKSRTIPVADAVRQSLEALDWLLEQGAGQIYFKYCSTFDSTPEGNIGPVIDALMERLGAEQTVVCPAFPATGRTVYQGHLFVNDRLLNESGMEHHPLTPMRDADIRRWLAPQTDGAVGHVSAQVVREGAAAISDALDRAAAEGKTRIVVDTVSDEDLYRIGTAVRGMKLVTGGSGLGLGLAANFREAGLLGKNREGWQGSSGRAAILSGSCSGQTRRQIAEYSKLHPTLRVEPEAVLSGTMTPQAAVEWIGAQDAGAAPLVYSSADPEVVRAAQAAFGREEVASALEGFFAATAVQLVAGGYERLVVAGGETSGAVVEALDCSALEVGPQIAPGVPGLKVAGRPVWVALKSGNFGDDAFFMKALDVLKGEAA</sequence>
<evidence type="ECO:0000256" key="3">
    <source>
        <dbReference type="ARBA" id="ARBA00022741"/>
    </source>
</evidence>
<name>A0A1H4Q406_9HYPH</name>
<evidence type="ECO:0000256" key="7">
    <source>
        <dbReference type="ARBA" id="ARBA00035898"/>
    </source>
</evidence>
<evidence type="ECO:0000256" key="2">
    <source>
        <dbReference type="ARBA" id="ARBA00022679"/>
    </source>
</evidence>
<evidence type="ECO:0000256" key="8">
    <source>
        <dbReference type="ARBA" id="ARBA00036346"/>
    </source>
</evidence>
<dbReference type="InterPro" id="IPR010737">
    <property type="entry name" value="4-carb_acid_sugar_kinase_N"/>
</dbReference>
<comment type="similarity">
    <text evidence="1">Belongs to the four-carbon acid sugar kinase family.</text>
</comment>
<evidence type="ECO:0000256" key="10">
    <source>
        <dbReference type="ARBA" id="ARBA00039095"/>
    </source>
</evidence>
<comment type="catalytic activity">
    <reaction evidence="7">
        <text>3-dehydro-L-erythronate + ATP = 3-dehydro-4-O-phospho-L-erythronate + ADP + H(+)</text>
        <dbReference type="Rhea" id="RHEA:52552"/>
        <dbReference type="ChEBI" id="CHEBI:15378"/>
        <dbReference type="ChEBI" id="CHEBI:30616"/>
        <dbReference type="ChEBI" id="CHEBI:136592"/>
        <dbReference type="ChEBI" id="CHEBI:136670"/>
        <dbReference type="ChEBI" id="CHEBI:456216"/>
        <dbReference type="EC" id="2.7.1.217"/>
    </reaction>
</comment>
<dbReference type="Pfam" id="PF07005">
    <property type="entry name" value="SBD_N"/>
    <property type="match status" value="1"/>
</dbReference>
<dbReference type="GO" id="GO:0016301">
    <property type="term" value="F:kinase activity"/>
    <property type="evidence" value="ECO:0007669"/>
    <property type="project" value="UniProtKB-KW"/>
</dbReference>
<dbReference type="Gene3D" id="3.40.50.10840">
    <property type="entry name" value="Putative sugar-binding, N-terminal domain"/>
    <property type="match status" value="1"/>
</dbReference>
<keyword evidence="4" id="KW-0418">Kinase</keyword>
<evidence type="ECO:0000313" key="15">
    <source>
        <dbReference type="EMBL" id="SEC14406.1"/>
    </source>
</evidence>
<dbReference type="GO" id="GO:0005524">
    <property type="term" value="F:ATP binding"/>
    <property type="evidence" value="ECO:0007669"/>
    <property type="project" value="UniProtKB-KW"/>
</dbReference>
<dbReference type="NCBIfam" id="NF043035">
    <property type="entry name" value="OxoTetrKin"/>
    <property type="match status" value="1"/>
</dbReference>
<evidence type="ECO:0000256" key="1">
    <source>
        <dbReference type="ARBA" id="ARBA00005715"/>
    </source>
</evidence>
<evidence type="ECO:0000313" key="16">
    <source>
        <dbReference type="Proteomes" id="UP000199064"/>
    </source>
</evidence>
<dbReference type="SUPFAM" id="SSF142764">
    <property type="entry name" value="YgbK-like"/>
    <property type="match status" value="1"/>
</dbReference>
<dbReference type="InterPro" id="IPR031475">
    <property type="entry name" value="NBD_C"/>
</dbReference>
<dbReference type="EC" id="2.7.1.217" evidence="10"/>
<evidence type="ECO:0000256" key="12">
    <source>
        <dbReference type="ARBA" id="ARBA00041377"/>
    </source>
</evidence>
<keyword evidence="6" id="KW-0119">Carbohydrate metabolism</keyword>
<comment type="function">
    <text evidence="9">Catalyzes the ATP-dependent phosphorylation of 3-oxo-tetronate to 3-oxo-tetronate 4-phosphate.</text>
</comment>
<keyword evidence="2" id="KW-0808">Transferase</keyword>
<reference evidence="16" key="1">
    <citation type="submission" date="2016-10" db="EMBL/GenBank/DDBJ databases">
        <authorList>
            <person name="Varghese N."/>
            <person name="Submissions S."/>
        </authorList>
    </citation>
    <scope>NUCLEOTIDE SEQUENCE [LARGE SCALE GENOMIC DNA]</scope>
    <source>
        <strain evidence="16">ES.061</strain>
    </source>
</reference>
<keyword evidence="5" id="KW-0067">ATP-binding</keyword>
<dbReference type="AlphaFoldDB" id="A0A1H4Q406"/>
<comment type="catalytic activity">
    <reaction evidence="8">
        <text>3-dehydro-D-erythronate + ATP = 3-dehydro-4-O-phospho-D-erythronate + ADP + H(+)</text>
        <dbReference type="Rhea" id="RHEA:52556"/>
        <dbReference type="ChEBI" id="CHEBI:15378"/>
        <dbReference type="ChEBI" id="CHEBI:30616"/>
        <dbReference type="ChEBI" id="CHEBI:57958"/>
        <dbReference type="ChEBI" id="CHEBI:136593"/>
        <dbReference type="ChEBI" id="CHEBI:456216"/>
        <dbReference type="EC" id="2.7.1.217"/>
    </reaction>
</comment>
<evidence type="ECO:0000256" key="5">
    <source>
        <dbReference type="ARBA" id="ARBA00022840"/>
    </source>
</evidence>
<evidence type="ECO:0000259" key="13">
    <source>
        <dbReference type="Pfam" id="PF07005"/>
    </source>
</evidence>
<accession>A0A1H4Q406</accession>
<gene>
    <name evidence="15" type="ORF">SAMN05216452_3924</name>
</gene>
<proteinExistence type="inferred from homology"/>
<dbReference type="Proteomes" id="UP000199064">
    <property type="component" value="Unassembled WGS sequence"/>
</dbReference>
<dbReference type="RefSeq" id="WP_090330099.1">
    <property type="nucleotide sequence ID" value="NZ_FNSL01000002.1"/>
</dbReference>
<keyword evidence="16" id="KW-1185">Reference proteome</keyword>
<dbReference type="EMBL" id="FNSL01000002">
    <property type="protein sequence ID" value="SEC14406.1"/>
    <property type="molecule type" value="Genomic_DNA"/>
</dbReference>
<dbReference type="Pfam" id="PF17042">
    <property type="entry name" value="NBD_C"/>
    <property type="match status" value="1"/>
</dbReference>
<dbReference type="Gene3D" id="3.40.980.20">
    <property type="entry name" value="Four-carbon acid sugar kinase, nucleotide binding domain"/>
    <property type="match status" value="1"/>
</dbReference>
<keyword evidence="3" id="KW-0547">Nucleotide-binding</keyword>
<evidence type="ECO:0000256" key="6">
    <source>
        <dbReference type="ARBA" id="ARBA00023277"/>
    </source>
</evidence>
<protein>
    <recommendedName>
        <fullName evidence="11">3-oxo-tetronate kinase</fullName>
        <ecNumber evidence="10">2.7.1.217</ecNumber>
    </recommendedName>
    <alternativeName>
        <fullName evidence="12">3-dehydrotetronate 4-kinase</fullName>
    </alternativeName>
</protein>
<dbReference type="InterPro" id="IPR042213">
    <property type="entry name" value="NBD_C_sf"/>
</dbReference>
<evidence type="ECO:0000256" key="9">
    <source>
        <dbReference type="ARBA" id="ARBA00037335"/>
    </source>
</evidence>